<reference evidence="2" key="1">
    <citation type="journal article" date="2014" name="Front. Microbiol.">
        <title>High frequency of phylogenetically diverse reductive dehalogenase-homologous genes in deep subseafloor sedimentary metagenomes.</title>
        <authorList>
            <person name="Kawai M."/>
            <person name="Futagami T."/>
            <person name="Toyoda A."/>
            <person name="Takaki Y."/>
            <person name="Nishi S."/>
            <person name="Hori S."/>
            <person name="Arai W."/>
            <person name="Tsubouchi T."/>
            <person name="Morono Y."/>
            <person name="Uchiyama I."/>
            <person name="Ito T."/>
            <person name="Fujiyama A."/>
            <person name="Inagaki F."/>
            <person name="Takami H."/>
        </authorList>
    </citation>
    <scope>NUCLEOTIDE SEQUENCE</scope>
    <source>
        <strain evidence="2">Expedition CK06-06</strain>
    </source>
</reference>
<accession>X1VLT0</accession>
<name>X1VLT0_9ZZZZ</name>
<organism evidence="2">
    <name type="scientific">marine sediment metagenome</name>
    <dbReference type="NCBI Taxonomy" id="412755"/>
    <lineage>
        <taxon>unclassified sequences</taxon>
        <taxon>metagenomes</taxon>
        <taxon>ecological metagenomes</taxon>
    </lineage>
</organism>
<keyword evidence="1" id="KW-0472">Membrane</keyword>
<dbReference type="AlphaFoldDB" id="X1VLT0"/>
<comment type="caution">
    <text evidence="2">The sequence shown here is derived from an EMBL/GenBank/DDBJ whole genome shotgun (WGS) entry which is preliminary data.</text>
</comment>
<feature type="non-terminal residue" evidence="2">
    <location>
        <position position="63"/>
    </location>
</feature>
<evidence type="ECO:0008006" key="3">
    <source>
        <dbReference type="Google" id="ProtNLM"/>
    </source>
</evidence>
<evidence type="ECO:0000313" key="2">
    <source>
        <dbReference type="EMBL" id="GAJ20377.1"/>
    </source>
</evidence>
<protein>
    <recommendedName>
        <fullName evidence="3">ABC transmembrane type-1 domain-containing protein</fullName>
    </recommendedName>
</protein>
<keyword evidence="1" id="KW-1133">Transmembrane helix</keyword>
<proteinExistence type="predicted"/>
<dbReference type="EMBL" id="BARW01040773">
    <property type="protein sequence ID" value="GAJ20377.1"/>
    <property type="molecule type" value="Genomic_DNA"/>
</dbReference>
<keyword evidence="1" id="KW-0812">Transmembrane</keyword>
<evidence type="ECO:0000256" key="1">
    <source>
        <dbReference type="SAM" id="Phobius"/>
    </source>
</evidence>
<feature type="transmembrane region" description="Helical" evidence="1">
    <location>
        <begin position="16"/>
        <end position="35"/>
    </location>
</feature>
<gene>
    <name evidence="2" type="ORF">S12H4_61432</name>
</gene>
<sequence length="63" mass="6872">MLSAEGRVYMFLSPGIAIYPGLALSIVVFSVNMFGDALRDLLDPRLRGGAGRYGVRVKKEAKK</sequence>